<sequence length="224" mass="25013">MPTNLYWMVLFVALGCSAPHPDIRVRQLANGMYEVEGPLAGPFQTREELAQAACERMTRMPGASTLHGRQGKEYCALWYYSPQAEAYFLSYFSDLGGDGPGGRKYCKVPLALRDVSTRDPVILGPAHPHPHNWEFSREDMGANHAPDWSPWGSARFVDKSGRIWEHELLLFHGPRNGGCLAYDYNYSSRVVSALRAGRWIPIGKASGTAGDFSFDLFEGQSWLP</sequence>
<dbReference type="Proteomes" id="UP000282656">
    <property type="component" value="Unassembled WGS sequence"/>
</dbReference>
<dbReference type="AlphaFoldDB" id="A0A3A8QMP2"/>
<protein>
    <submittedName>
        <fullName evidence="1">Uncharacterized protein</fullName>
    </submittedName>
</protein>
<evidence type="ECO:0000313" key="1">
    <source>
        <dbReference type="EMBL" id="RKH70049.1"/>
    </source>
</evidence>
<evidence type="ECO:0000313" key="2">
    <source>
        <dbReference type="Proteomes" id="UP000282656"/>
    </source>
</evidence>
<organism evidence="1 2">
    <name type="scientific">Corallococcus interemptor</name>
    <dbReference type="NCBI Taxonomy" id="2316720"/>
    <lineage>
        <taxon>Bacteria</taxon>
        <taxon>Pseudomonadati</taxon>
        <taxon>Myxococcota</taxon>
        <taxon>Myxococcia</taxon>
        <taxon>Myxococcales</taxon>
        <taxon>Cystobacterineae</taxon>
        <taxon>Myxococcaceae</taxon>
        <taxon>Corallococcus</taxon>
    </lineage>
</organism>
<reference evidence="2" key="1">
    <citation type="submission" date="2018-09" db="EMBL/GenBank/DDBJ databases">
        <authorList>
            <person name="Livingstone P.G."/>
            <person name="Whitworth D.E."/>
        </authorList>
    </citation>
    <scope>NUCLEOTIDE SEQUENCE [LARGE SCALE GENOMIC DNA]</scope>
    <source>
        <strain evidence="2">AB047A</strain>
    </source>
</reference>
<comment type="caution">
    <text evidence="1">The sequence shown here is derived from an EMBL/GenBank/DDBJ whole genome shotgun (WGS) entry which is preliminary data.</text>
</comment>
<keyword evidence="2" id="KW-1185">Reference proteome</keyword>
<accession>A0A3A8QMP2</accession>
<dbReference type="EMBL" id="RAWM01000027">
    <property type="protein sequence ID" value="RKH70049.1"/>
    <property type="molecule type" value="Genomic_DNA"/>
</dbReference>
<dbReference type="RefSeq" id="WP_120546503.1">
    <property type="nucleotide sequence ID" value="NZ_RAWM01000027.1"/>
</dbReference>
<dbReference type="OrthoDB" id="5496933at2"/>
<name>A0A3A8QMP2_9BACT</name>
<proteinExistence type="predicted"/>
<gene>
    <name evidence="1" type="ORF">D7X96_12835</name>
</gene>